<evidence type="ECO:0000256" key="4">
    <source>
        <dbReference type="ARBA" id="ARBA00022989"/>
    </source>
</evidence>
<dbReference type="Pfam" id="PF08660">
    <property type="entry name" value="Alg14"/>
    <property type="match status" value="1"/>
</dbReference>
<dbReference type="NCBIfam" id="NF041549">
    <property type="entry name" value="PssD"/>
    <property type="match status" value="1"/>
</dbReference>
<evidence type="ECO:0000313" key="7">
    <source>
        <dbReference type="Proteomes" id="UP000191806"/>
    </source>
</evidence>
<evidence type="ECO:0000313" key="6">
    <source>
        <dbReference type="EMBL" id="ARE27125.1"/>
    </source>
</evidence>
<dbReference type="SUPFAM" id="SSF53756">
    <property type="entry name" value="UDP-Glycosyltransferase/glycogen phosphorylase"/>
    <property type="match status" value="1"/>
</dbReference>
<proteinExistence type="predicted"/>
<protein>
    <submittedName>
        <fullName evidence="6">PssD/Cps14F family polysaccharide biosynthesis glycosyltransferase</fullName>
    </submittedName>
</protein>
<accession>A0A1V0PD60</accession>
<evidence type="ECO:0000256" key="1">
    <source>
        <dbReference type="ARBA" id="ARBA00004389"/>
    </source>
</evidence>
<dbReference type="PANTHER" id="PTHR12154:SF4">
    <property type="entry name" value="UDP-N-ACETYLGLUCOSAMINE TRANSFERASE SUBUNIT ALG14 HOMOLOG"/>
    <property type="match status" value="1"/>
</dbReference>
<keyword evidence="6" id="KW-0614">Plasmid</keyword>
<dbReference type="RefSeq" id="WP_063280561.1">
    <property type="nucleotide sequence ID" value="NZ_CP016746.2"/>
</dbReference>
<organism evidence="6 7">
    <name type="scientific">Lactococcus lactis subsp. cremoris</name>
    <name type="common">Streptococcus cremoris</name>
    <dbReference type="NCBI Taxonomy" id="1359"/>
    <lineage>
        <taxon>Bacteria</taxon>
        <taxon>Bacillati</taxon>
        <taxon>Bacillota</taxon>
        <taxon>Bacilli</taxon>
        <taxon>Lactobacillales</taxon>
        <taxon>Streptococcaceae</taxon>
        <taxon>Lactococcus</taxon>
    </lineage>
</organism>
<name>A0A1V0PD60_LACLC</name>
<geneLocation type="plasmid" evidence="7">
    <name>pmpjm1</name>
</geneLocation>
<comment type="subcellular location">
    <subcellularLocation>
        <location evidence="1">Endoplasmic reticulum membrane</location>
        <topology evidence="1">Single-pass membrane protein</topology>
    </subcellularLocation>
</comment>
<evidence type="ECO:0000256" key="3">
    <source>
        <dbReference type="ARBA" id="ARBA00022824"/>
    </source>
</evidence>
<evidence type="ECO:0000256" key="2">
    <source>
        <dbReference type="ARBA" id="ARBA00022692"/>
    </source>
</evidence>
<dbReference type="InterPro" id="IPR013969">
    <property type="entry name" value="Oligosacch_biosynth_Alg14"/>
</dbReference>
<dbReference type="GO" id="GO:0004577">
    <property type="term" value="F:N-acetylglucosaminyldiphosphodolichol N-acetylglucosaminyltransferase activity"/>
    <property type="evidence" value="ECO:0007669"/>
    <property type="project" value="TreeGrafter"/>
</dbReference>
<keyword evidence="3" id="KW-0256">Endoplasmic reticulum</keyword>
<dbReference type="GO" id="GO:0006488">
    <property type="term" value="P:dolichol-linked oligosaccharide biosynthetic process"/>
    <property type="evidence" value="ECO:0007669"/>
    <property type="project" value="InterPro"/>
</dbReference>
<keyword evidence="4" id="KW-1133">Transmembrane helix</keyword>
<dbReference type="Proteomes" id="UP000191806">
    <property type="component" value="Plasmid pJM1A"/>
</dbReference>
<evidence type="ECO:0000256" key="5">
    <source>
        <dbReference type="ARBA" id="ARBA00023136"/>
    </source>
</evidence>
<dbReference type="Gene3D" id="3.40.50.2000">
    <property type="entry name" value="Glycogen Phosphorylase B"/>
    <property type="match status" value="1"/>
</dbReference>
<gene>
    <name evidence="6" type="primary">pssD</name>
    <name evidence="6" type="ORF">LLJM1_03985</name>
</gene>
<keyword evidence="2" id="KW-0812">Transmembrane</keyword>
<reference evidence="6 7" key="1">
    <citation type="journal article" date="2017" name="BMC Genomics">
        <title>Comparative and functional genomics of the Lactococcus lactis taxon; insights into evolution and niche adaptation.</title>
        <authorList>
            <person name="Kelleher P."/>
            <person name="Bottacini F."/>
            <person name="Mahony J."/>
            <person name="Kilcawley K.N."/>
            <person name="van Sinderen D."/>
        </authorList>
    </citation>
    <scope>NUCLEOTIDE SEQUENCE [LARGE SCALE GENOMIC DNA]</scope>
    <source>
        <strain evidence="6 7">JM1</strain>
        <plasmid evidence="7">pmpjm1</plasmid>
    </source>
</reference>
<sequence length="154" mass="17580">MSKENPKIALVSSSGGHLSQLFLMKDCWEKYDRFWVSFDKPDANALLKDEKLYHCHYPTNRNVKNTIKNTFLAIKLLVKEKPDVIISTGAAIAVPFFYIGKLFGCKTIYVEIFDLLDAPTMTGKLVHPITDEFIVQWESMKDVYSHSKNLGGIF</sequence>
<keyword evidence="5" id="KW-0472">Membrane</keyword>
<dbReference type="PANTHER" id="PTHR12154">
    <property type="entry name" value="GLYCOSYL TRANSFERASE-RELATED"/>
    <property type="match status" value="1"/>
</dbReference>
<dbReference type="EMBL" id="CP016746">
    <property type="protein sequence ID" value="ARE27125.1"/>
    <property type="molecule type" value="Genomic_DNA"/>
</dbReference>
<dbReference type="AlphaFoldDB" id="A0A1V0PD60"/>